<gene>
    <name evidence="2" type="ORF">OXH55_14900</name>
</gene>
<sequence>MNLKRTIINSLLIAVGFILHQITPPLLLGMKPDFSLAMLFIIILLNDDYKTALTTGIVCGILSAVTTGFPGGQIPNVIDKFITANCIYFLTKILSKKLTSQIKIIILTVTGTLISGLVFLISASVLVGLPGSLFTLYVGIVLPATLINTFAAAIIFNAIKVSFKYSNVKVFNDINASK</sequence>
<proteinExistence type="predicted"/>
<dbReference type="Proteomes" id="UP001079657">
    <property type="component" value="Unassembled WGS sequence"/>
</dbReference>
<evidence type="ECO:0000313" key="2">
    <source>
        <dbReference type="EMBL" id="MCY6371933.1"/>
    </source>
</evidence>
<accession>A0ABT4CS87</accession>
<comment type="caution">
    <text evidence="2">The sequence shown here is derived from an EMBL/GenBank/DDBJ whole genome shotgun (WGS) entry which is preliminary data.</text>
</comment>
<reference evidence="2" key="1">
    <citation type="submission" date="2022-12" db="EMBL/GenBank/DDBJ databases">
        <authorList>
            <person name="Wang J."/>
        </authorList>
    </citation>
    <scope>NUCLEOTIDE SEQUENCE</scope>
    <source>
        <strain evidence="2">HY-42-06</strain>
    </source>
</reference>
<dbReference type="Gene3D" id="1.10.1760.20">
    <property type="match status" value="1"/>
</dbReference>
<protein>
    <submittedName>
        <fullName evidence="2">Tryptophan transporter</fullName>
    </submittedName>
</protein>
<name>A0ABT4CS87_9CLOT</name>
<keyword evidence="1" id="KW-0812">Transmembrane</keyword>
<keyword evidence="1" id="KW-0472">Membrane</keyword>
<evidence type="ECO:0000313" key="3">
    <source>
        <dbReference type="Proteomes" id="UP001079657"/>
    </source>
</evidence>
<evidence type="ECO:0000256" key="1">
    <source>
        <dbReference type="SAM" id="Phobius"/>
    </source>
</evidence>
<organism evidence="2 3">
    <name type="scientific">Clostridium ganghwense</name>
    <dbReference type="NCBI Taxonomy" id="312089"/>
    <lineage>
        <taxon>Bacteria</taxon>
        <taxon>Bacillati</taxon>
        <taxon>Bacillota</taxon>
        <taxon>Clostridia</taxon>
        <taxon>Eubacteriales</taxon>
        <taxon>Clostridiaceae</taxon>
        <taxon>Clostridium</taxon>
    </lineage>
</organism>
<dbReference type="EMBL" id="JAPQES010000005">
    <property type="protein sequence ID" value="MCY6371933.1"/>
    <property type="molecule type" value="Genomic_DNA"/>
</dbReference>
<dbReference type="InterPro" id="IPR031360">
    <property type="entry name" value="TrpP"/>
</dbReference>
<feature type="transmembrane region" description="Helical" evidence="1">
    <location>
        <begin position="104"/>
        <end position="128"/>
    </location>
</feature>
<feature type="transmembrane region" description="Helical" evidence="1">
    <location>
        <begin position="134"/>
        <end position="159"/>
    </location>
</feature>
<keyword evidence="1" id="KW-1133">Transmembrane helix</keyword>
<dbReference type="Pfam" id="PF17099">
    <property type="entry name" value="TrpP"/>
    <property type="match status" value="1"/>
</dbReference>
<dbReference type="RefSeq" id="WP_268050832.1">
    <property type="nucleotide sequence ID" value="NZ_JAPQES010000005.1"/>
</dbReference>
<keyword evidence="3" id="KW-1185">Reference proteome</keyword>
<feature type="transmembrane region" description="Helical" evidence="1">
    <location>
        <begin position="6"/>
        <end position="28"/>
    </location>
</feature>